<evidence type="ECO:0000256" key="1">
    <source>
        <dbReference type="ARBA" id="ARBA00023002"/>
    </source>
</evidence>
<dbReference type="PROSITE" id="PS01162">
    <property type="entry name" value="QOR_ZETA_CRYSTAL"/>
    <property type="match status" value="1"/>
</dbReference>
<dbReference type="GO" id="GO:0005739">
    <property type="term" value="C:mitochondrion"/>
    <property type="evidence" value="ECO:0007669"/>
    <property type="project" value="TreeGrafter"/>
</dbReference>
<dbReference type="InterPro" id="IPR011032">
    <property type="entry name" value="GroES-like_sf"/>
</dbReference>
<sequence>MSSSKKSMRAWVHARRGDPSSVLSLSRLPIPTLSSSTQVLIQVTHCALNPGGSIMMHLVPFFFRNSPAIPEMDFAGIVLECGQDVPPDRNFQPGMNVFGSIPVGQHLKSTCGALAENIVVDHSSVMEIPHGANPAETAGLGIAGATALELMQAARLKRGESVLINGASGGIGHLVIQMCRNAVGETGKVVAVCSSDNIRWLEDLGCDEVVDYTVNEPVHRYLTSKYSSSRFSVVIDATGIQDIFNNSPGFLVETGSYVTVGPRASRYTYSAMLQTISEMATNMLWPRILGGVPRAYAQVTGISSPERLAQLRELVMANKLRVHVGTLVNLEDAQKAYAKLMSGHTQGKVVVRMT</sequence>
<proteinExistence type="predicted"/>
<dbReference type="InterPro" id="IPR002364">
    <property type="entry name" value="Quin_OxRdtase/zeta-crystal_CS"/>
</dbReference>
<dbReference type="OrthoDB" id="201656at2759"/>
<feature type="domain" description="Enoyl reductase (ER)" evidence="2">
    <location>
        <begin position="17"/>
        <end position="351"/>
    </location>
</feature>
<dbReference type="CDD" id="cd08267">
    <property type="entry name" value="MDR1"/>
    <property type="match status" value="1"/>
</dbReference>
<dbReference type="Pfam" id="PF08240">
    <property type="entry name" value="ADH_N"/>
    <property type="match status" value="1"/>
</dbReference>
<dbReference type="SUPFAM" id="SSF51735">
    <property type="entry name" value="NAD(P)-binding Rossmann-fold domains"/>
    <property type="match status" value="1"/>
</dbReference>
<dbReference type="EMBL" id="ML996248">
    <property type="protein sequence ID" value="KAF2729358.1"/>
    <property type="molecule type" value="Genomic_DNA"/>
</dbReference>
<evidence type="ECO:0000313" key="4">
    <source>
        <dbReference type="Proteomes" id="UP000799444"/>
    </source>
</evidence>
<dbReference type="InterPro" id="IPR036291">
    <property type="entry name" value="NAD(P)-bd_dom_sf"/>
</dbReference>
<dbReference type="InterPro" id="IPR050700">
    <property type="entry name" value="YIM1/Zinc_Alcohol_DH_Fams"/>
</dbReference>
<dbReference type="GO" id="GO:0016491">
    <property type="term" value="F:oxidoreductase activity"/>
    <property type="evidence" value="ECO:0007669"/>
    <property type="project" value="UniProtKB-KW"/>
</dbReference>
<dbReference type="AlphaFoldDB" id="A0A9P4UXX5"/>
<name>A0A9P4UXX5_9PLEO</name>
<organism evidence="3 4">
    <name type="scientific">Polyplosphaeria fusca</name>
    <dbReference type="NCBI Taxonomy" id="682080"/>
    <lineage>
        <taxon>Eukaryota</taxon>
        <taxon>Fungi</taxon>
        <taxon>Dikarya</taxon>
        <taxon>Ascomycota</taxon>
        <taxon>Pezizomycotina</taxon>
        <taxon>Dothideomycetes</taxon>
        <taxon>Pleosporomycetidae</taxon>
        <taxon>Pleosporales</taxon>
        <taxon>Tetraplosphaeriaceae</taxon>
        <taxon>Polyplosphaeria</taxon>
    </lineage>
</organism>
<comment type="caution">
    <text evidence="3">The sequence shown here is derived from an EMBL/GenBank/DDBJ whole genome shotgun (WGS) entry which is preliminary data.</text>
</comment>
<dbReference type="Gene3D" id="3.40.50.720">
    <property type="entry name" value="NAD(P)-binding Rossmann-like Domain"/>
    <property type="match status" value="1"/>
</dbReference>
<dbReference type="Proteomes" id="UP000799444">
    <property type="component" value="Unassembled WGS sequence"/>
</dbReference>
<gene>
    <name evidence="3" type="ORF">EJ04DRAFT_475821</name>
</gene>
<evidence type="ECO:0000259" key="2">
    <source>
        <dbReference type="SMART" id="SM00829"/>
    </source>
</evidence>
<dbReference type="InterPro" id="IPR020843">
    <property type="entry name" value="ER"/>
</dbReference>
<dbReference type="Pfam" id="PF13602">
    <property type="entry name" value="ADH_zinc_N_2"/>
    <property type="match status" value="1"/>
</dbReference>
<keyword evidence="4" id="KW-1185">Reference proteome</keyword>
<evidence type="ECO:0000313" key="3">
    <source>
        <dbReference type="EMBL" id="KAF2729358.1"/>
    </source>
</evidence>
<protein>
    <submittedName>
        <fullName evidence="3">Zinc-binding oxidoreductase</fullName>
    </submittedName>
</protein>
<accession>A0A9P4UXX5</accession>
<dbReference type="SMART" id="SM00829">
    <property type="entry name" value="PKS_ER"/>
    <property type="match status" value="1"/>
</dbReference>
<dbReference type="Gene3D" id="3.90.180.10">
    <property type="entry name" value="Medium-chain alcohol dehydrogenases, catalytic domain"/>
    <property type="match status" value="1"/>
</dbReference>
<dbReference type="PANTHER" id="PTHR11695">
    <property type="entry name" value="ALCOHOL DEHYDROGENASE RELATED"/>
    <property type="match status" value="1"/>
</dbReference>
<dbReference type="SUPFAM" id="SSF50129">
    <property type="entry name" value="GroES-like"/>
    <property type="match status" value="1"/>
</dbReference>
<reference evidence="3" key="1">
    <citation type="journal article" date="2020" name="Stud. Mycol.">
        <title>101 Dothideomycetes genomes: a test case for predicting lifestyles and emergence of pathogens.</title>
        <authorList>
            <person name="Haridas S."/>
            <person name="Albert R."/>
            <person name="Binder M."/>
            <person name="Bloem J."/>
            <person name="Labutti K."/>
            <person name="Salamov A."/>
            <person name="Andreopoulos B."/>
            <person name="Baker S."/>
            <person name="Barry K."/>
            <person name="Bills G."/>
            <person name="Bluhm B."/>
            <person name="Cannon C."/>
            <person name="Castanera R."/>
            <person name="Culley D."/>
            <person name="Daum C."/>
            <person name="Ezra D."/>
            <person name="Gonzalez J."/>
            <person name="Henrissat B."/>
            <person name="Kuo A."/>
            <person name="Liang C."/>
            <person name="Lipzen A."/>
            <person name="Lutzoni F."/>
            <person name="Magnuson J."/>
            <person name="Mondo S."/>
            <person name="Nolan M."/>
            <person name="Ohm R."/>
            <person name="Pangilinan J."/>
            <person name="Park H.-J."/>
            <person name="Ramirez L."/>
            <person name="Alfaro M."/>
            <person name="Sun H."/>
            <person name="Tritt A."/>
            <person name="Yoshinaga Y."/>
            <person name="Zwiers L.-H."/>
            <person name="Turgeon B."/>
            <person name="Goodwin S."/>
            <person name="Spatafora J."/>
            <person name="Crous P."/>
            <person name="Grigoriev I."/>
        </authorList>
    </citation>
    <scope>NUCLEOTIDE SEQUENCE</scope>
    <source>
        <strain evidence="3">CBS 125425</strain>
    </source>
</reference>
<dbReference type="GO" id="GO:0008270">
    <property type="term" value="F:zinc ion binding"/>
    <property type="evidence" value="ECO:0007669"/>
    <property type="project" value="InterPro"/>
</dbReference>
<keyword evidence="1" id="KW-0560">Oxidoreductase</keyword>
<dbReference type="PANTHER" id="PTHR11695:SF294">
    <property type="entry name" value="RETICULON-4-INTERACTING PROTEIN 1, MITOCHONDRIAL"/>
    <property type="match status" value="1"/>
</dbReference>
<dbReference type="InterPro" id="IPR013154">
    <property type="entry name" value="ADH-like_N"/>
</dbReference>